<keyword evidence="1" id="KW-0378">Hydrolase</keyword>
<dbReference type="EMBL" id="CM037024">
    <property type="protein sequence ID" value="KAH7664511.1"/>
    <property type="molecule type" value="Genomic_DNA"/>
</dbReference>
<gene>
    <name evidence="1" type="ORF">IHE45_14G124700</name>
</gene>
<evidence type="ECO:0000313" key="1">
    <source>
        <dbReference type="EMBL" id="KAH7664511.1"/>
    </source>
</evidence>
<dbReference type="Proteomes" id="UP000827976">
    <property type="component" value="Chromosome 14"/>
</dbReference>
<evidence type="ECO:0000313" key="2">
    <source>
        <dbReference type="Proteomes" id="UP000827976"/>
    </source>
</evidence>
<sequence>MERTQRRKGNVDLKDLIFAWSVNQVRNTSLFKEQVKEIPKTFDSLSNYLNSFTFPLIEEVRADLCTSLQSISQAPFTQILELDNVKQKQQHMYRITVEHQNDLLDGNEEGYIPKRGDIILLSSVRPRNIYVPIPGPLYRIAVVSKGGDDEDRLPSDEFIISASRSIEDDLYHKIKKGKSPLFAVYLLNFSTHNRIWQAIDFESATKRNLTLINEIFNDKSLVFKAEGEYQQAEVVGNIHDDNIPQILNSFKLNESQSNAVLACVSSVQSREKCSIDLVWGPPGTGKTQTTSALLWILKEMNCRTLICAPTNTAVKEVALRYLNLLEMNAEGIGTCPLGDVVLFGNKDSLSIGDNLQDVFLDYRVEELAKWFKQTTGWSYCLCSMLEFFENCLSLYEAASYDNSEAETLKSFIRRKFSFNSERLSDCLKTFRMHLPSAFISEASSRDIVVLLDLLQEFGRLLCRNVSIRVLEEVFKSACEVVDENRSTISRLRNCRANCVQVLHRLESGLNLLHDIYSEKSIRELCLRHASHMFSTVSSSSKLFNVKRMKNLDVLVIDDAAQLRECETLIPLQLSGVRHTILIGDECQLPAMVRSKLSETALFGRSLFGRLSSMGFKKNLLYVQYRMHPSISQFPNAKFYEKRIEDGPNVIDEKHRRCFLPGPMFGPYSFINIESGWEDSDRLGYSKKNFVEVAVVSEIIRRLFNECMRTNQKLSVGIICPYTAQVIEIQDELGEGYNEYESFSVTVNSVDGFQGGEEDIIIFSAVRANPSGKVGFMYNHQRTNVALTRARHCLWILGNAPTLIKSQTIWEEIVLDAKNRHLFFDSKDDDDFHNAIIEYFSKVDLLDYLLDKNPEYINRIQDKKTRGYSVPNSHSNSVLVNNIENAPEAPKANNMRKFQAGKKHRSKMMHLPKCPPANKFEDEVPIDFSSLNLWNSDYASSSTTISGKSEKKEKNKEKTEKQIDKTSKQPHVAKLVEQPKAPPHTNKSGDTSKLKNNKGKNFGRRED</sequence>
<reference evidence="2" key="1">
    <citation type="journal article" date="2022" name="Nat. Commun.">
        <title>Chromosome evolution and the genetic basis of agronomically important traits in greater yam.</title>
        <authorList>
            <person name="Bredeson J.V."/>
            <person name="Lyons J.B."/>
            <person name="Oniyinde I.O."/>
            <person name="Okereke N.R."/>
            <person name="Kolade O."/>
            <person name="Nnabue I."/>
            <person name="Nwadili C.O."/>
            <person name="Hribova E."/>
            <person name="Parker M."/>
            <person name="Nwogha J."/>
            <person name="Shu S."/>
            <person name="Carlson J."/>
            <person name="Kariba R."/>
            <person name="Muthemba S."/>
            <person name="Knop K."/>
            <person name="Barton G.J."/>
            <person name="Sherwood A.V."/>
            <person name="Lopez-Montes A."/>
            <person name="Asiedu R."/>
            <person name="Jamnadass R."/>
            <person name="Muchugi A."/>
            <person name="Goodstein D."/>
            <person name="Egesi C.N."/>
            <person name="Featherston J."/>
            <person name="Asfaw A."/>
            <person name="Simpson G.G."/>
            <person name="Dolezel J."/>
            <person name="Hendre P.S."/>
            <person name="Van Deynze A."/>
            <person name="Kumar P.L."/>
            <person name="Obidiegwu J.E."/>
            <person name="Bhattacharjee R."/>
            <person name="Rokhsar D.S."/>
        </authorList>
    </citation>
    <scope>NUCLEOTIDE SEQUENCE [LARGE SCALE GENOMIC DNA]</scope>
    <source>
        <strain evidence="2">cv. TDa95/00328</strain>
    </source>
</reference>
<comment type="caution">
    <text evidence="1">The sequence shown here is derived from an EMBL/GenBank/DDBJ whole genome shotgun (WGS) entry which is preliminary data.</text>
</comment>
<organism evidence="1 2">
    <name type="scientific">Dioscorea alata</name>
    <name type="common">Purple yam</name>
    <dbReference type="NCBI Taxonomy" id="55571"/>
    <lineage>
        <taxon>Eukaryota</taxon>
        <taxon>Viridiplantae</taxon>
        <taxon>Streptophyta</taxon>
        <taxon>Embryophyta</taxon>
        <taxon>Tracheophyta</taxon>
        <taxon>Spermatophyta</taxon>
        <taxon>Magnoliopsida</taxon>
        <taxon>Liliopsida</taxon>
        <taxon>Dioscoreales</taxon>
        <taxon>Dioscoreaceae</taxon>
        <taxon>Dioscorea</taxon>
    </lineage>
</organism>
<name>A0ACB7UV37_DIOAL</name>
<keyword evidence="2" id="KW-1185">Reference proteome</keyword>
<proteinExistence type="predicted"/>
<accession>A0ACB7UV37</accession>
<protein>
    <submittedName>
        <fullName evidence="1">P-loop containing nucleoside triphosphate hydrolase protein</fullName>
    </submittedName>
</protein>